<dbReference type="AlphaFoldDB" id="A0ABD1MZ92"/>
<dbReference type="Pfam" id="PF23282">
    <property type="entry name" value="WHD_ROQ1"/>
    <property type="match status" value="1"/>
</dbReference>
<protein>
    <recommendedName>
        <fullName evidence="3">Disease resistance protein Roq1-like winged-helix domain-containing protein</fullName>
    </recommendedName>
</protein>
<dbReference type="PANTHER" id="PTHR11017:SF263">
    <property type="entry name" value="ADP-RIBOSYL CYCLASE_CYCLIC ADP-RIBOSE HYDROLASE"/>
    <property type="match status" value="1"/>
</dbReference>
<evidence type="ECO:0000313" key="5">
    <source>
        <dbReference type="Proteomes" id="UP001603857"/>
    </source>
</evidence>
<dbReference type="EMBL" id="JBGMDY010000003">
    <property type="protein sequence ID" value="KAL2340310.1"/>
    <property type="molecule type" value="Genomic_DNA"/>
</dbReference>
<evidence type="ECO:0000259" key="3">
    <source>
        <dbReference type="Pfam" id="PF23282"/>
    </source>
</evidence>
<accession>A0ABD1MZ92</accession>
<dbReference type="Proteomes" id="UP001603857">
    <property type="component" value="Unassembled WGS sequence"/>
</dbReference>
<evidence type="ECO:0000256" key="1">
    <source>
        <dbReference type="ARBA" id="ARBA00022737"/>
    </source>
</evidence>
<feature type="region of interest" description="Disordered" evidence="2">
    <location>
        <begin position="1"/>
        <end position="25"/>
    </location>
</feature>
<name>A0ABD1MZ92_9FABA</name>
<keyword evidence="5" id="KW-1185">Reference proteome</keyword>
<dbReference type="InterPro" id="IPR044974">
    <property type="entry name" value="Disease_R_plants"/>
</dbReference>
<dbReference type="InterPro" id="IPR036390">
    <property type="entry name" value="WH_DNA-bd_sf"/>
</dbReference>
<organism evidence="4 5">
    <name type="scientific">Flemingia macrophylla</name>
    <dbReference type="NCBI Taxonomy" id="520843"/>
    <lineage>
        <taxon>Eukaryota</taxon>
        <taxon>Viridiplantae</taxon>
        <taxon>Streptophyta</taxon>
        <taxon>Embryophyta</taxon>
        <taxon>Tracheophyta</taxon>
        <taxon>Spermatophyta</taxon>
        <taxon>Magnoliopsida</taxon>
        <taxon>eudicotyledons</taxon>
        <taxon>Gunneridae</taxon>
        <taxon>Pentapetalae</taxon>
        <taxon>rosids</taxon>
        <taxon>fabids</taxon>
        <taxon>Fabales</taxon>
        <taxon>Fabaceae</taxon>
        <taxon>Papilionoideae</taxon>
        <taxon>50 kb inversion clade</taxon>
        <taxon>NPAAA clade</taxon>
        <taxon>indigoferoid/millettioid clade</taxon>
        <taxon>Phaseoleae</taxon>
        <taxon>Flemingia</taxon>
    </lineage>
</organism>
<comment type="caution">
    <text evidence="4">The sequence shown here is derived from an EMBL/GenBank/DDBJ whole genome shotgun (WGS) entry which is preliminary data.</text>
</comment>
<feature type="domain" description="Disease resistance protein Roq1-like winged-helix" evidence="3">
    <location>
        <begin position="54"/>
        <end position="110"/>
    </location>
</feature>
<reference evidence="4 5" key="1">
    <citation type="submission" date="2024-08" db="EMBL/GenBank/DDBJ databases">
        <title>Insights into the chromosomal genome structure of Flemingia macrophylla.</title>
        <authorList>
            <person name="Ding Y."/>
            <person name="Zhao Y."/>
            <person name="Bi W."/>
            <person name="Wu M."/>
            <person name="Zhao G."/>
            <person name="Gong Y."/>
            <person name="Li W."/>
            <person name="Zhang P."/>
        </authorList>
    </citation>
    <scope>NUCLEOTIDE SEQUENCE [LARGE SCALE GENOMIC DNA]</scope>
    <source>
        <strain evidence="4">DYQJB</strain>
        <tissue evidence="4">Leaf</tissue>
    </source>
</reference>
<evidence type="ECO:0000256" key="2">
    <source>
        <dbReference type="SAM" id="MobiDB-lite"/>
    </source>
</evidence>
<dbReference type="InterPro" id="IPR058192">
    <property type="entry name" value="WHD_ROQ1-like"/>
</dbReference>
<dbReference type="PANTHER" id="PTHR11017">
    <property type="entry name" value="LEUCINE-RICH REPEAT-CONTAINING PROTEIN"/>
    <property type="match status" value="1"/>
</dbReference>
<evidence type="ECO:0000313" key="4">
    <source>
        <dbReference type="EMBL" id="KAL2340310.1"/>
    </source>
</evidence>
<sequence>MDMAGRRSEYSSSSLCRSTFSPPRLFRNLRGGVAEENEKPMSESELENNTPQVDVESLKCLLKDDDNDYSVAFELGRLIDKALITISEDNIVSMHDSLQEMAWEIVRQESTEDPGSRSRLWDLDDVLKALQNGKCLTTLYAGSCSSLQSLPELPKCLNVWELSSLEALPELPPSLEDLNADVMARMKVIKDLLDHKEDSVSYKERKI</sequence>
<gene>
    <name evidence="4" type="ORF">Fmac_008250</name>
</gene>
<keyword evidence="1" id="KW-0677">Repeat</keyword>
<dbReference type="SUPFAM" id="SSF46785">
    <property type="entry name" value="Winged helix' DNA-binding domain"/>
    <property type="match status" value="1"/>
</dbReference>
<proteinExistence type="predicted"/>